<dbReference type="EMBL" id="PTPZ01000007">
    <property type="protein sequence ID" value="PPZ90929.1"/>
    <property type="molecule type" value="Genomic_DNA"/>
</dbReference>
<keyword evidence="1" id="KW-1133">Transmembrane helix</keyword>
<reference evidence="2 3" key="1">
    <citation type="submission" date="2018-02" db="EMBL/GenBank/DDBJ databases">
        <title>Draft genome sequence of bacterial isolates from marine environment.</title>
        <authorList>
            <person name="Singh S.K."/>
            <person name="Hill R."/>
            <person name="Major S."/>
            <person name="Cai H."/>
            <person name="Li Y."/>
        </authorList>
    </citation>
    <scope>NUCLEOTIDE SEQUENCE [LARGE SCALE GENOMIC DNA]</scope>
    <source>
        <strain evidence="2 3">IMET F</strain>
    </source>
</reference>
<feature type="transmembrane region" description="Helical" evidence="1">
    <location>
        <begin position="31"/>
        <end position="54"/>
    </location>
</feature>
<organism evidence="2 3">
    <name type="scientific">Cloacibacterium normanense</name>
    <dbReference type="NCBI Taxonomy" id="237258"/>
    <lineage>
        <taxon>Bacteria</taxon>
        <taxon>Pseudomonadati</taxon>
        <taxon>Bacteroidota</taxon>
        <taxon>Flavobacteriia</taxon>
        <taxon>Flavobacteriales</taxon>
        <taxon>Weeksellaceae</taxon>
    </lineage>
</organism>
<evidence type="ECO:0000313" key="2">
    <source>
        <dbReference type="EMBL" id="PPZ90929.1"/>
    </source>
</evidence>
<evidence type="ECO:0000256" key="1">
    <source>
        <dbReference type="SAM" id="Phobius"/>
    </source>
</evidence>
<dbReference type="Proteomes" id="UP000238565">
    <property type="component" value="Unassembled WGS sequence"/>
</dbReference>
<proteinExistence type="predicted"/>
<name>A0A2S7I351_9FLAO</name>
<accession>A0A2S7I351</accession>
<gene>
    <name evidence="2" type="ORF">C3729_10945</name>
</gene>
<protein>
    <submittedName>
        <fullName evidence="2">Uncharacterized protein</fullName>
    </submittedName>
</protein>
<comment type="caution">
    <text evidence="2">The sequence shown here is derived from an EMBL/GenBank/DDBJ whole genome shotgun (WGS) entry which is preliminary data.</text>
</comment>
<dbReference type="AlphaFoldDB" id="A0A2S7I351"/>
<evidence type="ECO:0000313" key="3">
    <source>
        <dbReference type="Proteomes" id="UP000238565"/>
    </source>
</evidence>
<sequence>MILINHLIFFILQTGDYGVEANDDFFKGKGIVFRFVITVLYGIPIGLLIIKFNLHTNQFVVGYSIVIYYFILLFFEFRILYNTFFYSRKNRN</sequence>
<feature type="transmembrane region" description="Helical" evidence="1">
    <location>
        <begin position="60"/>
        <end position="81"/>
    </location>
</feature>
<keyword evidence="1" id="KW-0472">Membrane</keyword>
<keyword evidence="1" id="KW-0812">Transmembrane</keyword>